<dbReference type="GO" id="GO:0051607">
    <property type="term" value="P:defense response to virus"/>
    <property type="evidence" value="ECO:0007669"/>
    <property type="project" value="UniProtKB-KW"/>
</dbReference>
<evidence type="ECO:0000256" key="6">
    <source>
        <dbReference type="ARBA" id="ARBA00022918"/>
    </source>
</evidence>
<keyword evidence="2" id="KW-0808">Transferase</keyword>
<dbReference type="Pfam" id="PF08388">
    <property type="entry name" value="GIIM"/>
    <property type="match status" value="1"/>
</dbReference>
<dbReference type="NCBIfam" id="TIGR04416">
    <property type="entry name" value="group_II_RT_mat"/>
    <property type="match status" value="1"/>
</dbReference>
<evidence type="ECO:0000256" key="3">
    <source>
        <dbReference type="ARBA" id="ARBA00022695"/>
    </source>
</evidence>
<keyword evidence="5" id="KW-0460">Magnesium</keyword>
<dbReference type="GO" id="GO:0003723">
    <property type="term" value="F:RNA binding"/>
    <property type="evidence" value="ECO:0007669"/>
    <property type="project" value="InterPro"/>
</dbReference>
<dbReference type="InterPro" id="IPR030931">
    <property type="entry name" value="Group_II_RT_mat"/>
</dbReference>
<dbReference type="InterPro" id="IPR000123">
    <property type="entry name" value="Reverse_transcriptase_msDNA"/>
</dbReference>
<dbReference type="InterPro" id="IPR000477">
    <property type="entry name" value="RT_dom"/>
</dbReference>
<keyword evidence="4" id="KW-0479">Metal-binding</keyword>
<evidence type="ECO:0000256" key="5">
    <source>
        <dbReference type="ARBA" id="ARBA00022842"/>
    </source>
</evidence>
<dbReference type="Pfam" id="PF00078">
    <property type="entry name" value="RVT_1"/>
    <property type="match status" value="1"/>
</dbReference>
<dbReference type="RefSeq" id="WP_073067169.1">
    <property type="nucleotide sequence ID" value="NZ_FQUS01000021.1"/>
</dbReference>
<organism evidence="11 12">
    <name type="scientific">Fodinibius roseus</name>
    <dbReference type="NCBI Taxonomy" id="1194090"/>
    <lineage>
        <taxon>Bacteria</taxon>
        <taxon>Pseudomonadati</taxon>
        <taxon>Balneolota</taxon>
        <taxon>Balneolia</taxon>
        <taxon>Balneolales</taxon>
        <taxon>Balneolaceae</taxon>
        <taxon>Fodinibius</taxon>
    </lineage>
</organism>
<evidence type="ECO:0000256" key="1">
    <source>
        <dbReference type="ARBA" id="ARBA00012493"/>
    </source>
</evidence>
<keyword evidence="12" id="KW-1185">Reference proteome</keyword>
<dbReference type="CDD" id="cd01651">
    <property type="entry name" value="RT_G2_intron"/>
    <property type="match status" value="1"/>
</dbReference>
<feature type="domain" description="Reverse transcriptase" evidence="10">
    <location>
        <begin position="46"/>
        <end position="272"/>
    </location>
</feature>
<dbReference type="PANTHER" id="PTHR34047">
    <property type="entry name" value="NUCLEAR INTRON MATURASE 1, MITOCHONDRIAL-RELATED"/>
    <property type="match status" value="1"/>
</dbReference>
<dbReference type="STRING" id="1194090.SAMN05443144_12167"/>
<keyword evidence="7" id="KW-0051">Antiviral defense</keyword>
<dbReference type="OrthoDB" id="9780724at2"/>
<dbReference type="EC" id="2.7.7.49" evidence="1"/>
<keyword evidence="3" id="KW-0548">Nucleotidyltransferase</keyword>
<evidence type="ECO:0000256" key="8">
    <source>
        <dbReference type="ARBA" id="ARBA00034120"/>
    </source>
</evidence>
<accession>A0A1M5HYJ2</accession>
<dbReference type="GO" id="GO:0046872">
    <property type="term" value="F:metal ion binding"/>
    <property type="evidence" value="ECO:0007669"/>
    <property type="project" value="UniProtKB-KW"/>
</dbReference>
<evidence type="ECO:0000256" key="7">
    <source>
        <dbReference type="ARBA" id="ARBA00023118"/>
    </source>
</evidence>
<dbReference type="SUPFAM" id="SSF56672">
    <property type="entry name" value="DNA/RNA polymerases"/>
    <property type="match status" value="1"/>
</dbReference>
<protein>
    <recommendedName>
        <fullName evidence="1">RNA-directed DNA polymerase</fullName>
        <ecNumber evidence="1">2.7.7.49</ecNumber>
    </recommendedName>
</protein>
<dbReference type="InterPro" id="IPR013597">
    <property type="entry name" value="Mat_intron_G2"/>
</dbReference>
<dbReference type="PROSITE" id="PS50878">
    <property type="entry name" value="RT_POL"/>
    <property type="match status" value="1"/>
</dbReference>
<dbReference type="PRINTS" id="PR00866">
    <property type="entry name" value="RNADNAPOLMS"/>
</dbReference>
<name>A0A1M5HYJ2_9BACT</name>
<evidence type="ECO:0000256" key="9">
    <source>
        <dbReference type="ARBA" id="ARBA00048173"/>
    </source>
</evidence>
<sequence length="415" mass="47961">MLQQILSRDNMERAYKRVTSNKGAAGVDGVETTDLREALDEQWPRIKAEIEEGSYNPQPVRRVEIEKPGGGTRPLGIPTTTDRLIQQAIQQVLGPVYEPEFSPYSYGFRPGKSAHDGVRQALSYINEGYTWVVDMDLKSFFDKVNHDYLMHLVSQRIFDKPLLKLIRRYLQAGVMCGGVVSPNRQGTPQGGPLSPLLSNILLDVLDKELESRGHRFVRYADDFSIYVGSRRAGRRVLASITRFIEEELKLEVNQRKSGVRKARNMELLGYSFYRGQGGYRLRIPPESLNRLKGKLREITRKTWSVSMSKRLKRLTAVCRGWVAYFQLADARKHLKQIDQWVRSRLRYCIWTQWKRVRTRYKALRKLGASHRNAYIWANTRKSGWHTAHSYVLTGTITNARLRKKGYNSLLDFYSS</sequence>
<evidence type="ECO:0000313" key="12">
    <source>
        <dbReference type="Proteomes" id="UP000184041"/>
    </source>
</evidence>
<dbReference type="GO" id="GO:0003964">
    <property type="term" value="F:RNA-directed DNA polymerase activity"/>
    <property type="evidence" value="ECO:0007669"/>
    <property type="project" value="UniProtKB-KW"/>
</dbReference>
<evidence type="ECO:0000259" key="10">
    <source>
        <dbReference type="PROSITE" id="PS50878"/>
    </source>
</evidence>
<evidence type="ECO:0000313" key="11">
    <source>
        <dbReference type="EMBL" id="SHG20899.1"/>
    </source>
</evidence>
<comment type="catalytic activity">
    <reaction evidence="9">
        <text>DNA(n) + a 2'-deoxyribonucleoside 5'-triphosphate = DNA(n+1) + diphosphate</text>
        <dbReference type="Rhea" id="RHEA:22508"/>
        <dbReference type="Rhea" id="RHEA-COMP:17339"/>
        <dbReference type="Rhea" id="RHEA-COMP:17340"/>
        <dbReference type="ChEBI" id="CHEBI:33019"/>
        <dbReference type="ChEBI" id="CHEBI:61560"/>
        <dbReference type="ChEBI" id="CHEBI:173112"/>
        <dbReference type="EC" id="2.7.7.49"/>
    </reaction>
</comment>
<gene>
    <name evidence="11" type="ORF">SAMN05443144_12167</name>
</gene>
<dbReference type="Proteomes" id="UP000184041">
    <property type="component" value="Unassembled WGS sequence"/>
</dbReference>
<dbReference type="AlphaFoldDB" id="A0A1M5HYJ2"/>
<evidence type="ECO:0000256" key="4">
    <source>
        <dbReference type="ARBA" id="ARBA00022723"/>
    </source>
</evidence>
<dbReference type="InterPro" id="IPR051083">
    <property type="entry name" value="GrpII_Intron_Splice-Mob/Def"/>
</dbReference>
<reference evidence="11 12" key="1">
    <citation type="submission" date="2016-11" db="EMBL/GenBank/DDBJ databases">
        <authorList>
            <person name="Jaros S."/>
            <person name="Januszkiewicz K."/>
            <person name="Wedrychowicz H."/>
        </authorList>
    </citation>
    <scope>NUCLEOTIDE SEQUENCE [LARGE SCALE GENOMIC DNA]</scope>
    <source>
        <strain evidence="11 12">DSM 21986</strain>
    </source>
</reference>
<keyword evidence="6 11" id="KW-0695">RNA-directed DNA polymerase</keyword>
<dbReference type="EMBL" id="FQUS01000021">
    <property type="protein sequence ID" value="SHG20899.1"/>
    <property type="molecule type" value="Genomic_DNA"/>
</dbReference>
<evidence type="ECO:0000256" key="2">
    <source>
        <dbReference type="ARBA" id="ARBA00022679"/>
    </source>
</evidence>
<dbReference type="PANTHER" id="PTHR34047:SF8">
    <property type="entry name" value="PROTEIN YKFC"/>
    <property type="match status" value="1"/>
</dbReference>
<proteinExistence type="inferred from homology"/>
<dbReference type="InterPro" id="IPR043502">
    <property type="entry name" value="DNA/RNA_pol_sf"/>
</dbReference>
<comment type="similarity">
    <text evidence="8">Belongs to the bacterial reverse transcriptase family.</text>
</comment>